<dbReference type="SMART" id="SM00824">
    <property type="entry name" value="PKS_TE"/>
    <property type="match status" value="1"/>
</dbReference>
<dbReference type="InterPro" id="IPR050091">
    <property type="entry name" value="PKS_NRPS_Biosynth_Enz"/>
</dbReference>
<keyword evidence="8" id="KW-0012">Acyltransferase</keyword>
<gene>
    <name evidence="14" type="ORF">RM572_02700</name>
</gene>
<dbReference type="InterPro" id="IPR009081">
    <property type="entry name" value="PP-bd_ACP"/>
</dbReference>
<dbReference type="InterPro" id="IPR049900">
    <property type="entry name" value="PKS_mFAS_DH"/>
</dbReference>
<dbReference type="SMART" id="SM01294">
    <property type="entry name" value="PKS_PP_betabranch"/>
    <property type="match status" value="2"/>
</dbReference>
<dbReference type="SUPFAM" id="SSF55048">
    <property type="entry name" value="Probable ACP-binding domain of malonyl-CoA ACP transacylase"/>
    <property type="match status" value="2"/>
</dbReference>
<dbReference type="PANTHER" id="PTHR43775:SF51">
    <property type="entry name" value="INACTIVE PHENOLPHTHIOCEROL SYNTHESIS POLYKETIDE SYNTHASE TYPE I PKS1-RELATED"/>
    <property type="match status" value="1"/>
</dbReference>
<comment type="pathway">
    <text evidence="2">Antibiotic biosynthesis.</text>
</comment>
<feature type="domain" description="Ketosynthase family 3 (KS3)" evidence="12">
    <location>
        <begin position="33"/>
        <end position="445"/>
    </location>
</feature>
<evidence type="ECO:0000256" key="1">
    <source>
        <dbReference type="ARBA" id="ARBA00001957"/>
    </source>
</evidence>
<dbReference type="Pfam" id="PF00698">
    <property type="entry name" value="Acyl_transf_1"/>
    <property type="match status" value="2"/>
</dbReference>
<evidence type="ECO:0000256" key="2">
    <source>
        <dbReference type="ARBA" id="ARBA00004792"/>
    </source>
</evidence>
<feature type="domain" description="Carrier" evidence="11">
    <location>
        <begin position="3438"/>
        <end position="3513"/>
    </location>
</feature>
<evidence type="ECO:0000259" key="12">
    <source>
        <dbReference type="PROSITE" id="PS52004"/>
    </source>
</evidence>
<dbReference type="Pfam" id="PF00109">
    <property type="entry name" value="ketoacyl-synt"/>
    <property type="match status" value="2"/>
</dbReference>
<dbReference type="SMART" id="SM00822">
    <property type="entry name" value="PKS_KR"/>
    <property type="match status" value="2"/>
</dbReference>
<dbReference type="InterPro" id="IPR014030">
    <property type="entry name" value="Ketoacyl_synth_N"/>
</dbReference>
<dbReference type="SMART" id="SM00826">
    <property type="entry name" value="PKS_DH"/>
    <property type="match status" value="2"/>
</dbReference>
<feature type="active site" description="Proton donor; for dehydratase activity" evidence="9">
    <location>
        <position position="1102"/>
    </location>
</feature>
<evidence type="ECO:0000259" key="11">
    <source>
        <dbReference type="PROSITE" id="PS50075"/>
    </source>
</evidence>
<feature type="region of interest" description="C-terminal hotdog fold" evidence="9">
    <location>
        <begin position="2808"/>
        <end position="2945"/>
    </location>
</feature>
<dbReference type="InterPro" id="IPR001031">
    <property type="entry name" value="Thioesterase"/>
</dbReference>
<dbReference type="SUPFAM" id="SSF53474">
    <property type="entry name" value="alpha/beta-Hydrolases"/>
    <property type="match status" value="1"/>
</dbReference>
<dbReference type="PROSITE" id="PS00012">
    <property type="entry name" value="PHOSPHOPANTETHEINE"/>
    <property type="match status" value="2"/>
</dbReference>
<feature type="region of interest" description="Disordered" evidence="10">
    <location>
        <begin position="3023"/>
        <end position="3042"/>
    </location>
</feature>
<evidence type="ECO:0000256" key="7">
    <source>
        <dbReference type="ARBA" id="ARBA00023268"/>
    </source>
</evidence>
<dbReference type="Proteomes" id="UP001183414">
    <property type="component" value="Unassembled WGS sequence"/>
</dbReference>
<dbReference type="Pfam" id="PF14765">
    <property type="entry name" value="PS-DH"/>
    <property type="match status" value="2"/>
</dbReference>
<dbReference type="Gene3D" id="3.40.366.10">
    <property type="entry name" value="Malonyl-Coenzyme A Acyl Carrier Protein, domain 2"/>
    <property type="match status" value="2"/>
</dbReference>
<keyword evidence="4" id="KW-0597">Phosphoprotein</keyword>
<feature type="active site" description="Proton donor; for dehydratase activity" evidence="9">
    <location>
        <position position="2869"/>
    </location>
</feature>
<dbReference type="InterPro" id="IPR016035">
    <property type="entry name" value="Acyl_Trfase/lysoPLipase"/>
</dbReference>
<proteinExistence type="predicted"/>
<feature type="active site" description="Proton acceptor; for dehydratase activity" evidence="9">
    <location>
        <position position="933"/>
    </location>
</feature>
<feature type="region of interest" description="C-terminal hotdog fold" evidence="9">
    <location>
        <begin position="1037"/>
        <end position="1187"/>
    </location>
</feature>
<dbReference type="Gene3D" id="3.40.50.1820">
    <property type="entry name" value="alpha/beta hydrolase"/>
    <property type="match status" value="1"/>
</dbReference>
<feature type="region of interest" description="N-terminal hotdog fold" evidence="9">
    <location>
        <begin position="901"/>
        <end position="1025"/>
    </location>
</feature>
<feature type="region of interest" description="N-terminal hotdog fold" evidence="9">
    <location>
        <begin position="2670"/>
        <end position="2794"/>
    </location>
</feature>
<feature type="active site" description="Proton acceptor; for dehydratase activity" evidence="9">
    <location>
        <position position="2701"/>
    </location>
</feature>
<keyword evidence="5" id="KW-0808">Transferase</keyword>
<dbReference type="SUPFAM" id="SSF53901">
    <property type="entry name" value="Thiolase-like"/>
    <property type="match status" value="2"/>
</dbReference>
<accession>A0ABU2NL28</accession>
<keyword evidence="6" id="KW-0045">Antibiotic biosynthesis</keyword>
<dbReference type="InterPro" id="IPR057326">
    <property type="entry name" value="KR_dom"/>
</dbReference>
<name>A0ABU2NL28_9ACTN</name>
<keyword evidence="15" id="KW-1185">Reference proteome</keyword>
<comment type="caution">
    <text evidence="14">The sequence shown here is derived from an EMBL/GenBank/DDBJ whole genome shotgun (WGS) entry which is preliminary data.</text>
</comment>
<dbReference type="Pfam" id="PF00550">
    <property type="entry name" value="PP-binding"/>
    <property type="match status" value="2"/>
</dbReference>
<evidence type="ECO:0000256" key="4">
    <source>
        <dbReference type="ARBA" id="ARBA00022553"/>
    </source>
</evidence>
<dbReference type="Pfam" id="PF22953">
    <property type="entry name" value="SpnB_Rossmann"/>
    <property type="match status" value="2"/>
</dbReference>
<dbReference type="InterPro" id="IPR014031">
    <property type="entry name" value="Ketoacyl_synth_C"/>
</dbReference>
<dbReference type="InterPro" id="IPR042104">
    <property type="entry name" value="PKS_dehydratase_sf"/>
</dbReference>
<feature type="domain" description="Carrier" evidence="11">
    <location>
        <begin position="1670"/>
        <end position="1745"/>
    </location>
</feature>
<dbReference type="Gene3D" id="3.40.50.720">
    <property type="entry name" value="NAD(P)-binding Rossmann-like Domain"/>
    <property type="match status" value="2"/>
</dbReference>
<dbReference type="InterPro" id="IPR014043">
    <property type="entry name" value="Acyl_transferase_dom"/>
</dbReference>
<feature type="region of interest" description="Disordered" evidence="10">
    <location>
        <begin position="998"/>
        <end position="1025"/>
    </location>
</feature>
<dbReference type="InterPro" id="IPR006162">
    <property type="entry name" value="Ppantetheine_attach_site"/>
</dbReference>
<keyword evidence="7" id="KW-0511">Multifunctional enzyme</keyword>
<dbReference type="Pfam" id="PF08659">
    <property type="entry name" value="KR"/>
    <property type="match status" value="2"/>
</dbReference>
<evidence type="ECO:0000256" key="6">
    <source>
        <dbReference type="ARBA" id="ARBA00023194"/>
    </source>
</evidence>
<feature type="domain" description="PKS/mFAS DH" evidence="13">
    <location>
        <begin position="901"/>
        <end position="1187"/>
    </location>
</feature>
<dbReference type="InterPro" id="IPR015083">
    <property type="entry name" value="NorB/c/GfsB-D-like_docking"/>
</dbReference>
<dbReference type="InterPro" id="IPR016036">
    <property type="entry name" value="Malonyl_transacylase_ACP-bd"/>
</dbReference>
<dbReference type="Gene3D" id="1.10.1200.10">
    <property type="entry name" value="ACP-like"/>
    <property type="match status" value="2"/>
</dbReference>
<dbReference type="PROSITE" id="PS52019">
    <property type="entry name" value="PKS_MFAS_DH"/>
    <property type="match status" value="2"/>
</dbReference>
<evidence type="ECO:0000259" key="13">
    <source>
        <dbReference type="PROSITE" id="PS52019"/>
    </source>
</evidence>
<comment type="cofactor">
    <cofactor evidence="1">
        <name>pantetheine 4'-phosphate</name>
        <dbReference type="ChEBI" id="CHEBI:47942"/>
    </cofactor>
</comment>
<evidence type="ECO:0000256" key="5">
    <source>
        <dbReference type="ARBA" id="ARBA00022679"/>
    </source>
</evidence>
<dbReference type="Gene3D" id="3.40.47.10">
    <property type="match status" value="2"/>
</dbReference>
<dbReference type="InterPro" id="IPR016039">
    <property type="entry name" value="Thiolase-like"/>
</dbReference>
<dbReference type="SUPFAM" id="SSF51735">
    <property type="entry name" value="NAD(P)-binding Rossmann-fold domains"/>
    <property type="match status" value="4"/>
</dbReference>
<dbReference type="InterPro" id="IPR055123">
    <property type="entry name" value="SpnB-like_Rossmann"/>
</dbReference>
<dbReference type="EMBL" id="JAVREQ010000001">
    <property type="protein sequence ID" value="MDT0377682.1"/>
    <property type="molecule type" value="Genomic_DNA"/>
</dbReference>
<dbReference type="CDD" id="cd08956">
    <property type="entry name" value="KR_3_FAS_SDR_x"/>
    <property type="match status" value="2"/>
</dbReference>
<dbReference type="Gene3D" id="3.30.70.3290">
    <property type="match status" value="2"/>
</dbReference>
<dbReference type="SMART" id="SM00823">
    <property type="entry name" value="PKS_PP"/>
    <property type="match status" value="2"/>
</dbReference>
<keyword evidence="3" id="KW-0596">Phosphopantetheine</keyword>
<dbReference type="SUPFAM" id="SSF52151">
    <property type="entry name" value="FabD/lysophospholipase-like"/>
    <property type="match status" value="2"/>
</dbReference>
<dbReference type="InterPro" id="IPR001227">
    <property type="entry name" value="Ac_transferase_dom_sf"/>
</dbReference>
<dbReference type="InterPro" id="IPR018201">
    <property type="entry name" value="Ketoacyl_synth_AS"/>
</dbReference>
<dbReference type="InterPro" id="IPR049551">
    <property type="entry name" value="PKS_DH_C"/>
</dbReference>
<evidence type="ECO:0000313" key="15">
    <source>
        <dbReference type="Proteomes" id="UP001183414"/>
    </source>
</evidence>
<dbReference type="Pfam" id="PF02801">
    <property type="entry name" value="Ketoacyl-synt_C"/>
    <property type="match status" value="2"/>
</dbReference>
<dbReference type="SMART" id="SM00825">
    <property type="entry name" value="PKS_KS"/>
    <property type="match status" value="2"/>
</dbReference>
<dbReference type="Pfam" id="PF21089">
    <property type="entry name" value="PKS_DH_N"/>
    <property type="match status" value="2"/>
</dbReference>
<dbReference type="InterPro" id="IPR020807">
    <property type="entry name" value="PKS_DH"/>
</dbReference>
<evidence type="ECO:0000256" key="9">
    <source>
        <dbReference type="PROSITE-ProRule" id="PRU01363"/>
    </source>
</evidence>
<dbReference type="InterPro" id="IPR013968">
    <property type="entry name" value="PKS_KR"/>
</dbReference>
<evidence type="ECO:0000313" key="14">
    <source>
        <dbReference type="EMBL" id="MDT0377682.1"/>
    </source>
</evidence>
<dbReference type="InterPro" id="IPR036291">
    <property type="entry name" value="NAD(P)-bd_dom_sf"/>
</dbReference>
<dbReference type="PANTHER" id="PTHR43775">
    <property type="entry name" value="FATTY ACID SYNTHASE"/>
    <property type="match status" value="1"/>
</dbReference>
<dbReference type="InterPro" id="IPR036736">
    <property type="entry name" value="ACP-like_sf"/>
</dbReference>
<organism evidence="14 15">
    <name type="scientific">Streptomyces hazeniae</name>
    <dbReference type="NCBI Taxonomy" id="3075538"/>
    <lineage>
        <taxon>Bacteria</taxon>
        <taxon>Bacillati</taxon>
        <taxon>Actinomycetota</taxon>
        <taxon>Actinomycetes</taxon>
        <taxon>Kitasatosporales</taxon>
        <taxon>Streptomycetaceae</taxon>
        <taxon>Streptomyces</taxon>
    </lineage>
</organism>
<dbReference type="InterPro" id="IPR020841">
    <property type="entry name" value="PKS_Beta-ketoAc_synthase_dom"/>
</dbReference>
<feature type="domain" description="Ketosynthase family 3 (KS3)" evidence="12">
    <location>
        <begin position="1767"/>
        <end position="2194"/>
    </location>
</feature>
<dbReference type="CDD" id="cd00833">
    <property type="entry name" value="PKS"/>
    <property type="match status" value="2"/>
</dbReference>
<dbReference type="Gene3D" id="3.10.129.110">
    <property type="entry name" value="Polyketide synthase dehydratase"/>
    <property type="match status" value="2"/>
</dbReference>
<dbReference type="InterPro" id="IPR049552">
    <property type="entry name" value="PKS_DH_N"/>
</dbReference>
<feature type="region of interest" description="Disordered" evidence="10">
    <location>
        <begin position="3410"/>
        <end position="3429"/>
    </location>
</feature>
<dbReference type="Pfam" id="PF00975">
    <property type="entry name" value="Thioesterase"/>
    <property type="match status" value="1"/>
</dbReference>
<dbReference type="SMART" id="SM00827">
    <property type="entry name" value="PKS_AT"/>
    <property type="match status" value="2"/>
</dbReference>
<dbReference type="Pfam" id="PF16197">
    <property type="entry name" value="KAsynt_C_assoc"/>
    <property type="match status" value="2"/>
</dbReference>
<reference evidence="15" key="1">
    <citation type="submission" date="2023-07" db="EMBL/GenBank/DDBJ databases">
        <title>30 novel species of actinomycetes from the DSMZ collection.</title>
        <authorList>
            <person name="Nouioui I."/>
        </authorList>
    </citation>
    <scope>NUCLEOTIDE SEQUENCE [LARGE SCALE GENOMIC DNA]</scope>
    <source>
        <strain evidence="15">DSM 42041</strain>
    </source>
</reference>
<feature type="region of interest" description="Disordered" evidence="10">
    <location>
        <begin position="3515"/>
        <end position="3534"/>
    </location>
</feature>
<dbReference type="InterPro" id="IPR020802">
    <property type="entry name" value="TesA-like"/>
</dbReference>
<dbReference type="Pfam" id="PF08990">
    <property type="entry name" value="Docking"/>
    <property type="match status" value="1"/>
</dbReference>
<sequence>MVNEDKLLEYLKKVTLELHETKQRLREAEATGGEPVAVVGMACRFPGGVDSPEALWRLLADGVDAMGAFPPDRGWDVGQGVGGFVDGAADFDAGLFGISPREALAMDPQQRMLLEVVWESLERSGIGPLSLRGLPVGVFAGTNGQDYGAVLALSGEQADGYGGTGTAGSVLSGRISYALGLEGPAVTVDTACSSSLVALHLAAQSLQSGECSLALAGGVTLMSTPGAFVEFERQGGLAADGRCKAFSDDADGTSWGEGAGVLVLERLSDARKNGHRVLAVVKGSAVNQDGASNGLTAPNGPSQQRVIREALAGAGLAASEVDAVEAHGTGTSLGDPIEAQALLATYGRGREADRPLWLGSVKSNIGHTQAAAGVAGLMKVILAMRHEKLPQSLHVGTPSSHVDWSAGAVEPLAEARDWPRSDRPRRAGVSSFGISGTNAHVILEEAPDAPDAPADEPAEGPATALPAVPWLVSGRTPAALAGQAARLAGGVATDPPADVGLSLATARSGLDHRAVVLSADPAALRSGLEALAAGDHSADVVTGQVTDGLTGFVFSGQGGQRAGMGRELAAAFPVFAEALDEVCAHFEGLRAVMFEDGDGVLRQTGWAQPALFAVEVALFRLAESWGVKPDYLAGHSVGELAAAHVAGVLSLADACALVKARASLMQALPEGGAMWAVRATPEEVEPHLVEGVSVAAVNAPGQVVVSGAREAVEQVAAVLGEGRQSRWLEVSHAFHSVLMDPMLEDFRRVAAGITYAEPTLPVVSTLTGDLVAEFTADYWVDQLRGTVRFADAAARLAAEGVTRFVELGPDATLVAAIEETCGERALAVPALRRDRPEPRTVLTALARLWAHGGTVDWAAYYAPARARVVDLPTYAFQHQRYWPTARLSVGSQPLGSTRAGHPFLQAVITLAGRSDVLMLGGISAQSHPWLADHQVAGRLVFPGTGFVELALSAGDRVGCEQVDELTLTTPLVVPETGVVHLQLLVGPPDDTGCRALQVSSRRDDDPAGQWTENASGALAPATATPPADLAAWPPSDAEALDASGLYAHLSGLGLQYGPTFRGLERAWRVDDELFVEVLMPRPSGAGQQSDADTFHLHPAALDAVLHAMALDAGGGDPSAAPDDATPGRLPFSWSGVTLHAEGATALRARLRVTGPESLTVQVADVSGRAVADVRSLTLRPMAVDALTGGAPDAAGNAPADALFRLDWTRTTTPAADPDVGPTAVLGTEDTARLLPSGTRHPGLAALRAALDGGEEAPAVVLAPAGRPGATDAQAVHEAVLETLELIQGWLADERFEDSRLVLVTDGAVAARDGDAVTDLAGAAVWGLVRSAQSEHPGRFQLLDTSAPVTEAPAPDEPQLALREGGVLACRLARATPAPGAQADATGYGDGTVLVTGATGELGGVICRHLVAAHGVRDLLLLSRRGADAPGARALAAELTDAGARVTLAACDAADRDALAAVLADVPADRPLTGVVHVAGVIADATVTSLDADRVARVLRPKVDAVLNLHDLTRDSTLSAFVVFSSVSAALGAPGQGNYAAANAFLDALAASRRAAGLPGLSLGWGLWAQASELTGRLDDADLRRMARGGVIPLTADDGTALFDAAAATGHAAVLPVRLDLGTLRETGEHLPPVFRGLVRRPRRKAAAATSAQAATLVDRLTALPAEDRLPALRDLVRAQAALVLGHEGADDVAVDQPFRDLGFDSLTAVELRNHLNAATGLRLTATLVFDHPTAAAVADHLLERLLGGDAATAPAARPTRRAQRAEDDPIVIVGMACRYPGGVHDPDDLWRMVSTGADGVTPFPDDRGWDLDRLFAADPGASGATYVREGGFLHDAADFDAAFFGISPREALVMDPQQRLLLETSWEAVEAAGIDPATLRGGRTGVFAGVMYHDYLSRLHTVPEGAEGFLGTGSAGSVVTGRVAYLLGLEGPAVTIDTACSSSLVALHMAAQALREGECDSALAGGVTVMATPGTFIDFSAQRGLAADGRCKSFASAADGTGWSEGVGMLLLERLSDARRNGHRVLATVRGSAVNQDGASNGLTAPNGPSQQRVIRQALERAGLSPREIDAVEGHGTGTVLGDPIEAQALLATYGQDRDEDRPLWLGSLKSNIGHAQAAAGVGGVIKMVQAMRHGVLPPTLHVDEPSTQVDWDSGSVELLTEARPWDTEDDRPRRAGISSFGISGTNAHVVIEAAGRQPEPARPDGPAPTVPLLLSGRTPDAVRAQAAALRDHLADRPELTPLDTAFSLATGRSRFDHRAVAVGGDRDELLAALDALASGTPAPGTGHGRAAPRKVAFLFTGQGAQRVGAGRELHAASPVFAAALDDVIARLDPHLDRPLRELLWGEPEPGAEALLDRTGYAQPALFAVEVALYRLLESWGLRPDVLAGHSVGEFAAAHVAGVLTLDDACRLVAARGRLMQELPPGGAMLALRATEDEVRPHLGDDVGLAAVNGPDAVVLSGEDDAVARVADHFADRRTKRLRVSHAFHSARMEPMLEAFREVAESVTYHPAGIPCEPTAADAPEGGYGDPAYWVRQVREAVRFHDAVTRIRDRGVTGFVELGPDTALAPAVREILETETPQPGTTGRETAEPFVVSLLRRGRPEAQTLATALAAVLPHGDHLDAETLFAGSGARRVELPTYAFRHQRFWADAGTGPADLSAAGLAGAAHPLLGACLPLPDGGTVCTGRLPSAAHPWLADHRVTGSAVLPGTALLELAVHAGDHAGSDRVAELVLAAPFPLDVTQDRQLQVVTGPADETGDRTVRILSRIVGAPADAPWTTHATGTLTDRPAAEADPFDATVWPPADAVPVPVDGLYDDPAEEGVAYGPAFQGLQGAWQRDGELFAEVALPEPVRAAAPHYGLHPALLDAALHGIAFLLPEGAGRLLPFSFGDVALHATGAASLRVRLTANGPQEVAIAAADPSGRAVADVGALALRAPSDAPRPENWSDALFRVDWTPVAAGGAEPETRRCALVGSDTLDLTGPLTEAGVPVESFADLDALTGAVSTGMTLPELVLVAVDGSDGSDGSDGADGASDGDDTPAAARTVTAHALRTAQTWLAADALAGSRLAFVTRSAVGTGPDRPGDLAAAPLWGLLRSAQTENPGRFVLVDLDDQPDSVLALPAALDTGEPQLAVRDGRVCAARLARVPAPADPAHAWDPDGTVLVTGATGSLGGPVARHLVTDHGVRRLLLLSRSGAASAQGAALRDELTALGAHVTLAACDAADRDALAATLDGIPDAHPLTAVVHLAGVLDDGVVSALTPERFDAVFRAKIDAALHLHELTRDTPLSAFLLFSSSAATFGAPGQGNYAAANAFLDALAAQRRADGLPGLSLAWGAWEQGMAGRLDETDRGRMTRGGVLALTEKEGLQLLDQTLRTPDAALVPVRLDTSAFGPEPAPLFRGLVRRSPRRAAASGEPAGPSLAQRVRGMEPEARRAAVLETVRAATAAVLGHPSGDAIAPDAVFLELGLDSLTSVELRNALAAATELRLPATLVFDHTSPVDLADHLSGELAAATGPESPQGAEPAPAARRDADDTVGMLFRRAAEEGRHKEGFALLESVARLRPTFSSADEVAASPTAVRLAGGPAPVRLVCISSQVALAGVHQYARFASKFRDLRDVVALAVPGFASGQSLPATEDALLALLARMVREQVGDEPFALLGSSSGGILAYATAAHLEEAGHPPAGVVLLDTYVPGDDSLGQFEDQLLGGMFAREESFARMDTARLSAMAWYFNLLGDWAPGKLSAPRLLVRAGEPVAGGDTLSPEDWQTGWTEADDIVDVPGNHFTMMEDLAGTTAGVVDDWLRAREA</sequence>
<feature type="domain" description="PKS/mFAS DH" evidence="13">
    <location>
        <begin position="2670"/>
        <end position="2945"/>
    </location>
</feature>
<evidence type="ECO:0000256" key="10">
    <source>
        <dbReference type="SAM" id="MobiDB-lite"/>
    </source>
</evidence>
<protein>
    <submittedName>
        <fullName evidence="14">Type I polyketide synthase</fullName>
    </submittedName>
</protein>
<dbReference type="PROSITE" id="PS00606">
    <property type="entry name" value="KS3_1"/>
    <property type="match status" value="2"/>
</dbReference>
<evidence type="ECO:0000256" key="3">
    <source>
        <dbReference type="ARBA" id="ARBA00022450"/>
    </source>
</evidence>
<evidence type="ECO:0000256" key="8">
    <source>
        <dbReference type="ARBA" id="ARBA00023315"/>
    </source>
</evidence>
<dbReference type="InterPro" id="IPR029058">
    <property type="entry name" value="AB_hydrolase_fold"/>
</dbReference>
<dbReference type="PROSITE" id="PS52004">
    <property type="entry name" value="KS3_2"/>
    <property type="match status" value="2"/>
</dbReference>
<dbReference type="SUPFAM" id="SSF47336">
    <property type="entry name" value="ACP-like"/>
    <property type="match status" value="2"/>
</dbReference>
<dbReference type="InterPro" id="IPR020806">
    <property type="entry name" value="PKS_PP-bd"/>
</dbReference>
<dbReference type="PROSITE" id="PS50075">
    <property type="entry name" value="CARRIER"/>
    <property type="match status" value="2"/>
</dbReference>
<dbReference type="InterPro" id="IPR032821">
    <property type="entry name" value="PKS_assoc"/>
</dbReference>